<organism evidence="1 2">
    <name type="scientific">Rhodocyclus tenuis</name>
    <name type="common">Rhodospirillum tenue</name>
    <dbReference type="NCBI Taxonomy" id="1066"/>
    <lineage>
        <taxon>Bacteria</taxon>
        <taxon>Pseudomonadati</taxon>
        <taxon>Pseudomonadota</taxon>
        <taxon>Betaproteobacteria</taxon>
        <taxon>Rhodocyclales</taxon>
        <taxon>Rhodocyclaceae</taxon>
        <taxon>Rhodocyclus</taxon>
    </lineage>
</organism>
<dbReference type="Proteomes" id="UP000480275">
    <property type="component" value="Unassembled WGS sequence"/>
</dbReference>
<dbReference type="SUPFAM" id="SSF53146">
    <property type="entry name" value="Nitrogenase accessory factor-like"/>
    <property type="match status" value="1"/>
</dbReference>
<sequence>MKIAIATRHFATIARHAGQTREWLLYDCLPTQAPPAPERIELAREQVIHHFSGEGPHPLDGAELIIAASAGDGFVRHMAKRGARVLLTAESDPLHAVTKVLAGEELAAPRADVTRVLCALHDVFSRH</sequence>
<accession>A0A6L5JY83</accession>
<name>A0A6L5JY83_RHOTE</name>
<proteinExistence type="predicted"/>
<dbReference type="Gene3D" id="3.30.420.130">
    <property type="entry name" value="Dinitrogenase iron-molybdenum cofactor biosynthesis domain"/>
    <property type="match status" value="1"/>
</dbReference>
<dbReference type="EMBL" id="WIXJ01000007">
    <property type="protein sequence ID" value="MQY52189.1"/>
    <property type="molecule type" value="Genomic_DNA"/>
</dbReference>
<protein>
    <recommendedName>
        <fullName evidence="3">Nitrogen fixation protein</fullName>
    </recommendedName>
</protein>
<comment type="caution">
    <text evidence="1">The sequence shown here is derived from an EMBL/GenBank/DDBJ whole genome shotgun (WGS) entry which is preliminary data.</text>
</comment>
<dbReference type="AlphaFoldDB" id="A0A6L5JY83"/>
<evidence type="ECO:0000313" key="1">
    <source>
        <dbReference type="EMBL" id="MQY52189.1"/>
    </source>
</evidence>
<gene>
    <name evidence="1" type="ORF">GHK24_10425</name>
</gene>
<evidence type="ECO:0008006" key="3">
    <source>
        <dbReference type="Google" id="ProtNLM"/>
    </source>
</evidence>
<reference evidence="1 2" key="1">
    <citation type="submission" date="2019-10" db="EMBL/GenBank/DDBJ databases">
        <title>Whole-genome sequence of the purple nonsulfur photosynthetic bacterium Rhodocyclus tenuis.</title>
        <authorList>
            <person name="Kyndt J.A."/>
            <person name="Meyer T.E."/>
        </authorList>
    </citation>
    <scope>NUCLEOTIDE SEQUENCE [LARGE SCALE GENOMIC DNA]</scope>
    <source>
        <strain evidence="1 2">DSM 110</strain>
    </source>
</reference>
<evidence type="ECO:0000313" key="2">
    <source>
        <dbReference type="Proteomes" id="UP000480275"/>
    </source>
</evidence>
<dbReference type="InterPro" id="IPR036105">
    <property type="entry name" value="DiNase_FeMo-co_biosyn_sf"/>
</dbReference>
<dbReference type="OrthoDB" id="9797941at2"/>